<dbReference type="InterPro" id="IPR015422">
    <property type="entry name" value="PyrdxlP-dep_Trfase_small"/>
</dbReference>
<organism evidence="5 6">
    <name type="scientific">Qipengyuania pelagi</name>
    <dbReference type="NCBI Taxonomy" id="994320"/>
    <lineage>
        <taxon>Bacteria</taxon>
        <taxon>Pseudomonadati</taxon>
        <taxon>Pseudomonadota</taxon>
        <taxon>Alphaproteobacteria</taxon>
        <taxon>Sphingomonadales</taxon>
        <taxon>Erythrobacteraceae</taxon>
        <taxon>Qipengyuania</taxon>
    </lineage>
</organism>
<dbReference type="OrthoDB" id="9807157at2"/>
<dbReference type="GO" id="GO:0009102">
    <property type="term" value="P:biotin biosynthetic process"/>
    <property type="evidence" value="ECO:0007669"/>
    <property type="project" value="TreeGrafter"/>
</dbReference>
<keyword evidence="5" id="KW-0032">Aminotransferase</keyword>
<dbReference type="PANTHER" id="PTHR13693:SF100">
    <property type="entry name" value="8-AMINO-7-OXONONANOATE SYNTHASE"/>
    <property type="match status" value="1"/>
</dbReference>
<keyword evidence="6" id="KW-1185">Reference proteome</keyword>
<dbReference type="Pfam" id="PF00155">
    <property type="entry name" value="Aminotran_1_2"/>
    <property type="match status" value="1"/>
</dbReference>
<evidence type="ECO:0000256" key="1">
    <source>
        <dbReference type="ARBA" id="ARBA00001933"/>
    </source>
</evidence>
<protein>
    <submittedName>
        <fullName evidence="5">Aminotransferase class I/II-fold pyridoxal phosphate-dependent enzyme</fullName>
    </submittedName>
</protein>
<evidence type="ECO:0000256" key="3">
    <source>
        <dbReference type="ARBA" id="ARBA00022898"/>
    </source>
</evidence>
<gene>
    <name evidence="5" type="ORF">GRI47_14260</name>
</gene>
<evidence type="ECO:0000313" key="5">
    <source>
        <dbReference type="EMBL" id="MXO55164.1"/>
    </source>
</evidence>
<evidence type="ECO:0000256" key="2">
    <source>
        <dbReference type="ARBA" id="ARBA00022679"/>
    </source>
</evidence>
<feature type="domain" description="Aminotransferase class I/classII large" evidence="4">
    <location>
        <begin position="29"/>
        <end position="367"/>
    </location>
</feature>
<dbReference type="GO" id="GO:0008710">
    <property type="term" value="F:8-amino-7-oxononanoate synthase activity"/>
    <property type="evidence" value="ECO:0007669"/>
    <property type="project" value="TreeGrafter"/>
</dbReference>
<evidence type="ECO:0000259" key="4">
    <source>
        <dbReference type="Pfam" id="PF00155"/>
    </source>
</evidence>
<dbReference type="InterPro" id="IPR004839">
    <property type="entry name" value="Aminotransferase_I/II_large"/>
</dbReference>
<sequence>MDANFYENDLERLENSGRRRTLTEAIGRDFSSNDYLALAGSTALRTAAAEAIARGVGIGSGGSRLLRGNSPEHIALEADAARFFGSESALFVGSGYGANSLILSTLPQRDDLVLHDALIHASAHEGMRLSRAPCQSFAHNDVDAAADAIKKWRARGGRGTPWIAIETLYSMDGDVAPIADFAALADRNGAMLLIDEAHAAGICGPKGRGLAAQLQGRENIVTLATCGKALGCEGALILAPAILRDFLVNRGRGFIFSTAPSPLIAAIARESLAIVALADDRRDRLNELIAKAGYHFGPLGIPSSGTHIQPVIVGEDARTMHIAATLRDRGFDVRGIRPPTVPAGTARLRISITLNTDETEIAELAVALGDLL</sequence>
<dbReference type="PANTHER" id="PTHR13693">
    <property type="entry name" value="CLASS II AMINOTRANSFERASE/8-AMINO-7-OXONONANOATE SYNTHASE"/>
    <property type="match status" value="1"/>
</dbReference>
<comment type="cofactor">
    <cofactor evidence="1">
        <name>pyridoxal 5'-phosphate</name>
        <dbReference type="ChEBI" id="CHEBI:597326"/>
    </cofactor>
</comment>
<dbReference type="RefSeq" id="WP_160662025.1">
    <property type="nucleotide sequence ID" value="NZ_BAABDV010000004.1"/>
</dbReference>
<dbReference type="Gene3D" id="3.90.1150.10">
    <property type="entry name" value="Aspartate Aminotransferase, domain 1"/>
    <property type="match status" value="1"/>
</dbReference>
<dbReference type="AlphaFoldDB" id="A0A844Y9Y5"/>
<comment type="caution">
    <text evidence="5">The sequence shown here is derived from an EMBL/GenBank/DDBJ whole genome shotgun (WGS) entry which is preliminary data.</text>
</comment>
<name>A0A844Y9Y5_9SPHN</name>
<dbReference type="InterPro" id="IPR015424">
    <property type="entry name" value="PyrdxlP-dep_Trfase"/>
</dbReference>
<dbReference type="Gene3D" id="3.40.640.10">
    <property type="entry name" value="Type I PLP-dependent aspartate aminotransferase-like (Major domain)"/>
    <property type="match status" value="1"/>
</dbReference>
<dbReference type="SUPFAM" id="SSF53383">
    <property type="entry name" value="PLP-dependent transferases"/>
    <property type="match status" value="1"/>
</dbReference>
<reference evidence="5 6" key="1">
    <citation type="submission" date="2019-12" db="EMBL/GenBank/DDBJ databases">
        <title>Genomic-based taxomic classification of the family Erythrobacteraceae.</title>
        <authorList>
            <person name="Xu L."/>
        </authorList>
    </citation>
    <scope>NUCLEOTIDE SEQUENCE [LARGE SCALE GENOMIC DNA]</scope>
    <source>
        <strain evidence="5 6">JCM 17468</strain>
    </source>
</reference>
<dbReference type="Proteomes" id="UP000430272">
    <property type="component" value="Unassembled WGS sequence"/>
</dbReference>
<accession>A0A844Y9Y5</accession>
<dbReference type="InterPro" id="IPR050087">
    <property type="entry name" value="AON_synthase_class-II"/>
</dbReference>
<evidence type="ECO:0000313" key="6">
    <source>
        <dbReference type="Proteomes" id="UP000430272"/>
    </source>
</evidence>
<dbReference type="InterPro" id="IPR015421">
    <property type="entry name" value="PyrdxlP-dep_Trfase_major"/>
</dbReference>
<keyword evidence="3" id="KW-0663">Pyridoxal phosphate</keyword>
<dbReference type="GO" id="GO:0030170">
    <property type="term" value="F:pyridoxal phosphate binding"/>
    <property type="evidence" value="ECO:0007669"/>
    <property type="project" value="InterPro"/>
</dbReference>
<dbReference type="GO" id="GO:0008483">
    <property type="term" value="F:transaminase activity"/>
    <property type="evidence" value="ECO:0007669"/>
    <property type="project" value="UniProtKB-KW"/>
</dbReference>
<proteinExistence type="predicted"/>
<keyword evidence="2 5" id="KW-0808">Transferase</keyword>
<dbReference type="EMBL" id="WTYD01000004">
    <property type="protein sequence ID" value="MXO55164.1"/>
    <property type="molecule type" value="Genomic_DNA"/>
</dbReference>